<gene>
    <name evidence="1" type="ORF">ACFSKX_16385</name>
</gene>
<comment type="caution">
    <text evidence="1">The sequence shown here is derived from an EMBL/GenBank/DDBJ whole genome shotgun (WGS) entry which is preliminary data.</text>
</comment>
<evidence type="ECO:0000313" key="2">
    <source>
        <dbReference type="Proteomes" id="UP001597425"/>
    </source>
</evidence>
<protein>
    <submittedName>
        <fullName evidence="1">Uncharacterized protein</fullName>
    </submittedName>
</protein>
<dbReference type="RefSeq" id="WP_322746583.1">
    <property type="nucleotide sequence ID" value="NZ_JAPIVK010000029.1"/>
</dbReference>
<accession>A0ABW5EFG6</accession>
<organism evidence="1 2">
    <name type="scientific">Microbulbifer halophilus</name>
    <dbReference type="NCBI Taxonomy" id="453963"/>
    <lineage>
        <taxon>Bacteria</taxon>
        <taxon>Pseudomonadati</taxon>
        <taxon>Pseudomonadota</taxon>
        <taxon>Gammaproteobacteria</taxon>
        <taxon>Cellvibrionales</taxon>
        <taxon>Microbulbiferaceae</taxon>
        <taxon>Microbulbifer</taxon>
    </lineage>
</organism>
<name>A0ABW5EFG6_9GAMM</name>
<sequence>MLLKIILFAYAKGITSSREIYGSVKTTSSARLSPVTQFRISPVSLTS</sequence>
<dbReference type="Proteomes" id="UP001597425">
    <property type="component" value="Unassembled WGS sequence"/>
</dbReference>
<proteinExistence type="predicted"/>
<dbReference type="EMBL" id="JBHUJD010000026">
    <property type="protein sequence ID" value="MFD2312007.1"/>
    <property type="molecule type" value="Genomic_DNA"/>
</dbReference>
<evidence type="ECO:0000313" key="1">
    <source>
        <dbReference type="EMBL" id="MFD2312007.1"/>
    </source>
</evidence>
<keyword evidence="2" id="KW-1185">Reference proteome</keyword>
<reference evidence="2" key="1">
    <citation type="journal article" date="2019" name="Int. J. Syst. Evol. Microbiol.">
        <title>The Global Catalogue of Microorganisms (GCM) 10K type strain sequencing project: providing services to taxonomists for standard genome sequencing and annotation.</title>
        <authorList>
            <consortium name="The Broad Institute Genomics Platform"/>
            <consortium name="The Broad Institute Genome Sequencing Center for Infectious Disease"/>
            <person name="Wu L."/>
            <person name="Ma J."/>
        </authorList>
    </citation>
    <scope>NUCLEOTIDE SEQUENCE [LARGE SCALE GENOMIC DNA]</scope>
    <source>
        <strain evidence="2">KCTC 12848</strain>
    </source>
</reference>